<feature type="region of interest" description="Disordered" evidence="1">
    <location>
        <begin position="455"/>
        <end position="487"/>
    </location>
</feature>
<evidence type="ECO:0000313" key="2">
    <source>
        <dbReference type="EMBL" id="KAK4222641.1"/>
    </source>
</evidence>
<reference evidence="2" key="1">
    <citation type="journal article" date="2023" name="Mol. Phylogenet. Evol.">
        <title>Genome-scale phylogeny and comparative genomics of the fungal order Sordariales.</title>
        <authorList>
            <person name="Hensen N."/>
            <person name="Bonometti L."/>
            <person name="Westerberg I."/>
            <person name="Brannstrom I.O."/>
            <person name="Guillou S."/>
            <person name="Cros-Aarteil S."/>
            <person name="Calhoun S."/>
            <person name="Haridas S."/>
            <person name="Kuo A."/>
            <person name="Mondo S."/>
            <person name="Pangilinan J."/>
            <person name="Riley R."/>
            <person name="LaButti K."/>
            <person name="Andreopoulos B."/>
            <person name="Lipzen A."/>
            <person name="Chen C."/>
            <person name="Yan M."/>
            <person name="Daum C."/>
            <person name="Ng V."/>
            <person name="Clum A."/>
            <person name="Steindorff A."/>
            <person name="Ohm R.A."/>
            <person name="Martin F."/>
            <person name="Silar P."/>
            <person name="Natvig D.O."/>
            <person name="Lalanne C."/>
            <person name="Gautier V."/>
            <person name="Ament-Velasquez S.L."/>
            <person name="Kruys A."/>
            <person name="Hutchinson M.I."/>
            <person name="Powell A.J."/>
            <person name="Barry K."/>
            <person name="Miller A.N."/>
            <person name="Grigoriev I.V."/>
            <person name="Debuchy R."/>
            <person name="Gladieux P."/>
            <person name="Hiltunen Thoren M."/>
            <person name="Johannesson H."/>
        </authorList>
    </citation>
    <scope>NUCLEOTIDE SEQUENCE</scope>
    <source>
        <strain evidence="2">CBS 990.96</strain>
    </source>
</reference>
<evidence type="ECO:0000256" key="1">
    <source>
        <dbReference type="SAM" id="MobiDB-lite"/>
    </source>
</evidence>
<name>A0AAN6YPM4_9PEZI</name>
<feature type="compositionally biased region" description="Polar residues" evidence="1">
    <location>
        <begin position="101"/>
        <end position="112"/>
    </location>
</feature>
<dbReference type="AlphaFoldDB" id="A0AAN6YPM4"/>
<feature type="compositionally biased region" description="Low complexity" evidence="1">
    <location>
        <begin position="671"/>
        <end position="683"/>
    </location>
</feature>
<feature type="compositionally biased region" description="Polar residues" evidence="1">
    <location>
        <begin position="411"/>
        <end position="420"/>
    </location>
</feature>
<feature type="region of interest" description="Disordered" evidence="1">
    <location>
        <begin position="32"/>
        <end position="65"/>
    </location>
</feature>
<feature type="compositionally biased region" description="Basic and acidic residues" evidence="1">
    <location>
        <begin position="629"/>
        <end position="642"/>
    </location>
</feature>
<gene>
    <name evidence="2" type="ORF">QBC38DRAFT_374701</name>
</gene>
<sequence>PIVTHATVRSSKPVLVEHDQVISSLRASRTLDMDADEGTSSWHEYSPTKSRSQSHQTESCTVSSPGLRIELKNSLKQKRHSVADLRLAFERTPVTPKRRSIATSSESPTKIPTSKAARSRGGSNTAATSSQPDSLRSSMSVSKIPLPEGSKTGMRKTPKLNQARPLLMARTLSVKISTVKPSSPESPTKNHIRDSISQSGTTRRNLCLGPKVLPGPPPSPFLQHWRSRREPAPVKSEPSLPIMVSTTVAATTKRGSNSSDSSLQFKISSGRESGREKSVASSAYSKGYQDGPVESPRKDQRDSPVKDKISIFEHLSRSDSKPVMVKTRSQNHSASSSSKNSQSDKRIAHRPSPWDLKRGARALRALSITGRRDSQVIRTALPLSKQAEKAVKFPVRSRQSVTVPKERADSASMNNSQQALGSKAMGVAPRTDHYSIAPRPDSTFFVKGTMWKAPHTDPKPEHPLFSPKSSMGSISVPKRPSSAELVDKTAETGPTLFYSTSTKSGRILPDRKSYGALDGKKSWDHEALASTTLPDPFLDSSTQNTNLYIQSANAGIPSISFESPTPLPNSSTTSSESNSPALSLPILENPVKSQKRPRYPIIHASFGKKSGDNAKKSAALGPVLSPDLAHADRSESHDDHRRVGQLTQSWGRKAAAAALGITRRLRERRASSSTTNSRLSRGSTNRRSRSMSNRSLRRRDGGSGAGGGGMVSDSADNAVVATPNCRLQHPRPSRKVDWTKFEV</sequence>
<comment type="caution">
    <text evidence="2">The sequence shown here is derived from an EMBL/GenBank/DDBJ whole genome shotgun (WGS) entry which is preliminary data.</text>
</comment>
<feature type="region of interest" description="Disordered" evidence="1">
    <location>
        <begin position="560"/>
        <end position="583"/>
    </location>
</feature>
<dbReference type="EMBL" id="MU865461">
    <property type="protein sequence ID" value="KAK4222641.1"/>
    <property type="molecule type" value="Genomic_DNA"/>
</dbReference>
<feature type="compositionally biased region" description="Low complexity" evidence="1">
    <location>
        <begin position="330"/>
        <end position="341"/>
    </location>
</feature>
<feature type="region of interest" description="Disordered" evidence="1">
    <location>
        <begin position="177"/>
        <end position="356"/>
    </location>
</feature>
<organism evidence="2 3">
    <name type="scientific">Podospora fimiseda</name>
    <dbReference type="NCBI Taxonomy" id="252190"/>
    <lineage>
        <taxon>Eukaryota</taxon>
        <taxon>Fungi</taxon>
        <taxon>Dikarya</taxon>
        <taxon>Ascomycota</taxon>
        <taxon>Pezizomycotina</taxon>
        <taxon>Sordariomycetes</taxon>
        <taxon>Sordariomycetidae</taxon>
        <taxon>Sordariales</taxon>
        <taxon>Podosporaceae</taxon>
        <taxon>Podospora</taxon>
    </lineage>
</organism>
<feature type="region of interest" description="Disordered" evidence="1">
    <location>
        <begin position="94"/>
        <end position="165"/>
    </location>
</feature>
<accession>A0AAN6YPM4</accession>
<keyword evidence="3" id="KW-1185">Reference proteome</keyword>
<proteinExistence type="predicted"/>
<protein>
    <submittedName>
        <fullName evidence="2">Uncharacterized protein</fullName>
    </submittedName>
</protein>
<reference evidence="2" key="2">
    <citation type="submission" date="2023-05" db="EMBL/GenBank/DDBJ databases">
        <authorList>
            <consortium name="Lawrence Berkeley National Laboratory"/>
            <person name="Steindorff A."/>
            <person name="Hensen N."/>
            <person name="Bonometti L."/>
            <person name="Westerberg I."/>
            <person name="Brannstrom I.O."/>
            <person name="Guillou S."/>
            <person name="Cros-Aarteil S."/>
            <person name="Calhoun S."/>
            <person name="Haridas S."/>
            <person name="Kuo A."/>
            <person name="Mondo S."/>
            <person name="Pangilinan J."/>
            <person name="Riley R."/>
            <person name="Labutti K."/>
            <person name="Andreopoulos B."/>
            <person name="Lipzen A."/>
            <person name="Chen C."/>
            <person name="Yanf M."/>
            <person name="Daum C."/>
            <person name="Ng V."/>
            <person name="Clum A."/>
            <person name="Ohm R."/>
            <person name="Martin F."/>
            <person name="Silar P."/>
            <person name="Natvig D."/>
            <person name="Lalanne C."/>
            <person name="Gautier V."/>
            <person name="Ament-Velasquez S.L."/>
            <person name="Kruys A."/>
            <person name="Hutchinson M.I."/>
            <person name="Powell A.J."/>
            <person name="Barry K."/>
            <person name="Miller A.N."/>
            <person name="Grigoriev I.V."/>
            <person name="Debuchy R."/>
            <person name="Gladieux P."/>
            <person name="Thoren M.H."/>
            <person name="Johannesson H."/>
        </authorList>
    </citation>
    <scope>NUCLEOTIDE SEQUENCE</scope>
    <source>
        <strain evidence="2">CBS 990.96</strain>
    </source>
</reference>
<feature type="compositionally biased region" description="Basic and acidic residues" evidence="1">
    <location>
        <begin position="295"/>
        <end position="320"/>
    </location>
</feature>
<feature type="region of interest" description="Disordered" evidence="1">
    <location>
        <begin position="628"/>
        <end position="743"/>
    </location>
</feature>
<dbReference type="Proteomes" id="UP001301958">
    <property type="component" value="Unassembled WGS sequence"/>
</dbReference>
<feature type="compositionally biased region" description="Polar residues" evidence="1">
    <location>
        <begin position="177"/>
        <end position="204"/>
    </location>
</feature>
<evidence type="ECO:0000313" key="3">
    <source>
        <dbReference type="Proteomes" id="UP001301958"/>
    </source>
</evidence>
<feature type="compositionally biased region" description="Basic and acidic residues" evidence="1">
    <location>
        <begin position="734"/>
        <end position="743"/>
    </location>
</feature>
<feature type="non-terminal residue" evidence="2">
    <location>
        <position position="1"/>
    </location>
</feature>
<feature type="compositionally biased region" description="Polar residues" evidence="1">
    <location>
        <begin position="38"/>
        <end position="64"/>
    </location>
</feature>
<feature type="compositionally biased region" description="Polar residues" evidence="1">
    <location>
        <begin position="121"/>
        <end position="141"/>
    </location>
</feature>
<feature type="region of interest" description="Disordered" evidence="1">
    <location>
        <begin position="398"/>
        <end position="427"/>
    </location>
</feature>
<feature type="compositionally biased region" description="Low complexity" evidence="1">
    <location>
        <begin position="562"/>
        <end position="583"/>
    </location>
</feature>
<feature type="compositionally biased region" description="Polar residues" evidence="1">
    <location>
        <begin position="244"/>
        <end position="271"/>
    </location>
</feature>